<evidence type="ECO:0000313" key="1">
    <source>
        <dbReference type="EMBL" id="CEK82709.1"/>
    </source>
</evidence>
<dbReference type="AlphaFoldDB" id="A0A0B7ANS8"/>
<protein>
    <submittedName>
        <fullName evidence="1">Uncharacterized protein</fullName>
    </submittedName>
</protein>
<name>A0A0B7ANS8_9EUPU</name>
<gene>
    <name evidence="1" type="primary">ORF133066</name>
</gene>
<sequence>MSSYQLLSQLMSNFFLQSLLTVSDDHHVEQNLGQLQIIAFEAVYCPSYSLHRLPQSSQ</sequence>
<proteinExistence type="predicted"/>
<dbReference type="EMBL" id="HACG01035844">
    <property type="protein sequence ID" value="CEK82709.1"/>
    <property type="molecule type" value="Transcribed_RNA"/>
</dbReference>
<organism evidence="1">
    <name type="scientific">Arion vulgaris</name>
    <dbReference type="NCBI Taxonomy" id="1028688"/>
    <lineage>
        <taxon>Eukaryota</taxon>
        <taxon>Metazoa</taxon>
        <taxon>Spiralia</taxon>
        <taxon>Lophotrochozoa</taxon>
        <taxon>Mollusca</taxon>
        <taxon>Gastropoda</taxon>
        <taxon>Heterobranchia</taxon>
        <taxon>Euthyneura</taxon>
        <taxon>Panpulmonata</taxon>
        <taxon>Eupulmonata</taxon>
        <taxon>Stylommatophora</taxon>
        <taxon>Helicina</taxon>
        <taxon>Arionoidea</taxon>
        <taxon>Arionidae</taxon>
        <taxon>Arion</taxon>
    </lineage>
</organism>
<reference evidence="1" key="1">
    <citation type="submission" date="2014-12" db="EMBL/GenBank/DDBJ databases">
        <title>Insight into the proteome of Arion vulgaris.</title>
        <authorList>
            <person name="Aradska J."/>
            <person name="Bulat T."/>
            <person name="Smidak R."/>
            <person name="Sarate P."/>
            <person name="Gangsoo J."/>
            <person name="Sialana F."/>
            <person name="Bilban M."/>
            <person name="Lubec G."/>
        </authorList>
    </citation>
    <scope>NUCLEOTIDE SEQUENCE</scope>
    <source>
        <tissue evidence="1">Skin</tissue>
    </source>
</reference>
<accession>A0A0B7ANS8</accession>